<protein>
    <submittedName>
        <fullName evidence="1">Uncharacterized protein</fullName>
    </submittedName>
</protein>
<evidence type="ECO:0000313" key="1">
    <source>
        <dbReference type="EMBL" id="QHU20751.1"/>
    </source>
</evidence>
<sequence>MKTGFLITGLVLLIIANLMMVYSHRSSSHEGFMGYFLENAGSSGLGKNKYEPIGAFDDVRVTPSNGVSSWRGTAPNEPLMGPEFQPGQDHLFMFKNNQVKPECCDASYSSDMGCVCTTPQQRNYINSRGGNRTVEDGV</sequence>
<organism evidence="1">
    <name type="scientific">viral metagenome</name>
    <dbReference type="NCBI Taxonomy" id="1070528"/>
    <lineage>
        <taxon>unclassified sequences</taxon>
        <taxon>metagenomes</taxon>
        <taxon>organismal metagenomes</taxon>
    </lineage>
</organism>
<name>A0A6C0KU57_9ZZZZ</name>
<dbReference type="AlphaFoldDB" id="A0A6C0KU57"/>
<dbReference type="EMBL" id="MN740972">
    <property type="protein sequence ID" value="QHU20751.1"/>
    <property type="molecule type" value="Genomic_DNA"/>
</dbReference>
<reference evidence="1" key="1">
    <citation type="journal article" date="2020" name="Nature">
        <title>Giant virus diversity and host interactions through global metagenomics.</title>
        <authorList>
            <person name="Schulz F."/>
            <person name="Roux S."/>
            <person name="Paez-Espino D."/>
            <person name="Jungbluth S."/>
            <person name="Walsh D.A."/>
            <person name="Denef V.J."/>
            <person name="McMahon K.D."/>
            <person name="Konstantinidis K.T."/>
            <person name="Eloe-Fadrosh E.A."/>
            <person name="Kyrpides N.C."/>
            <person name="Woyke T."/>
        </authorList>
    </citation>
    <scope>NUCLEOTIDE SEQUENCE</scope>
    <source>
        <strain evidence="1">GVMAG-S-3300013093-109</strain>
    </source>
</reference>
<accession>A0A6C0KU57</accession>
<proteinExistence type="predicted"/>